<dbReference type="EMBL" id="JAPQKQ010000007">
    <property type="protein sequence ID" value="KAJ5187768.1"/>
    <property type="molecule type" value="Genomic_DNA"/>
</dbReference>
<gene>
    <name evidence="3" type="ORF">N7449_010762</name>
</gene>
<feature type="region of interest" description="Disordered" evidence="1">
    <location>
        <begin position="89"/>
        <end position="111"/>
    </location>
</feature>
<dbReference type="SUPFAM" id="SSF55729">
    <property type="entry name" value="Acyl-CoA N-acyltransferases (Nat)"/>
    <property type="match status" value="1"/>
</dbReference>
<dbReference type="PROSITE" id="PS51186">
    <property type="entry name" value="GNAT"/>
    <property type="match status" value="1"/>
</dbReference>
<evidence type="ECO:0000313" key="3">
    <source>
        <dbReference type="EMBL" id="KAJ5187768.1"/>
    </source>
</evidence>
<dbReference type="InterPro" id="IPR052523">
    <property type="entry name" value="Trichothecene_AcTrans"/>
</dbReference>
<feature type="domain" description="N-acetyltransferase" evidence="2">
    <location>
        <begin position="25"/>
        <end position="210"/>
    </location>
</feature>
<dbReference type="GO" id="GO:0016747">
    <property type="term" value="F:acyltransferase activity, transferring groups other than amino-acyl groups"/>
    <property type="evidence" value="ECO:0007669"/>
    <property type="project" value="InterPro"/>
</dbReference>
<sequence>MSFSLATVVASDAECLIRDCDFPAMQDHPIRLTMFPRSCPETQEEEIRWMANSFRNALEKDSSHYRKVCTDDGTPVGFAGWSLLNRSAARDEHSQRGQTGVHNPDPRTLDMDTVSKVSKTLKEEQDRILDGRWDIWCLSVIAVNPAYQRQGIGSMLMRWACDEADGNGRDGYLLASSAGVRLYETFGFEKVGESKFVDIKSGVVNTLKKQNSKTNGGGYADPTDQGTINNLFNVDVTTPGFMRIPVCSPERVFKPWDTAKAGSSDYYPCDIPPGRDTCGDSTFENETSDGSPLVEDCLAIIKNIQENSSMDYTTLVVYKNQPEVGSHGICAFGVEATKVDGNVNFVPGGQDVIDIINESVKWFASNGKVGGKGNMDCDGNIKGQPVLVDVEKIPATESMTGEVQSFGVRANLVRRRAPIGRVWDDEF</sequence>
<dbReference type="Gene3D" id="3.40.630.30">
    <property type="match status" value="1"/>
</dbReference>
<dbReference type="Pfam" id="PF13508">
    <property type="entry name" value="Acetyltransf_7"/>
    <property type="match status" value="1"/>
</dbReference>
<evidence type="ECO:0000313" key="4">
    <source>
        <dbReference type="Proteomes" id="UP001150942"/>
    </source>
</evidence>
<dbReference type="PANTHER" id="PTHR42791">
    <property type="entry name" value="GNAT FAMILY ACETYLTRANSFERASE"/>
    <property type="match status" value="1"/>
</dbReference>
<evidence type="ECO:0000256" key="1">
    <source>
        <dbReference type="SAM" id="MobiDB-lite"/>
    </source>
</evidence>
<comment type="caution">
    <text evidence="3">The sequence shown here is derived from an EMBL/GenBank/DDBJ whole genome shotgun (WGS) entry which is preliminary data.</text>
</comment>
<dbReference type="InterPro" id="IPR016181">
    <property type="entry name" value="Acyl_CoA_acyltransferase"/>
</dbReference>
<organism evidence="3 4">
    <name type="scientific">Penicillium cf. viridicatum</name>
    <dbReference type="NCBI Taxonomy" id="2972119"/>
    <lineage>
        <taxon>Eukaryota</taxon>
        <taxon>Fungi</taxon>
        <taxon>Dikarya</taxon>
        <taxon>Ascomycota</taxon>
        <taxon>Pezizomycotina</taxon>
        <taxon>Eurotiomycetes</taxon>
        <taxon>Eurotiomycetidae</taxon>
        <taxon>Eurotiales</taxon>
        <taxon>Aspergillaceae</taxon>
        <taxon>Penicillium</taxon>
    </lineage>
</organism>
<evidence type="ECO:0000259" key="2">
    <source>
        <dbReference type="PROSITE" id="PS51186"/>
    </source>
</evidence>
<dbReference type="InterPro" id="IPR000182">
    <property type="entry name" value="GNAT_dom"/>
</dbReference>
<accession>A0A9W9IZ88</accession>
<reference evidence="3" key="2">
    <citation type="journal article" date="2023" name="IMA Fungus">
        <title>Comparative genomic study of the Penicillium genus elucidates a diverse pangenome and 15 lateral gene transfer events.</title>
        <authorList>
            <person name="Petersen C."/>
            <person name="Sorensen T."/>
            <person name="Nielsen M.R."/>
            <person name="Sondergaard T.E."/>
            <person name="Sorensen J.L."/>
            <person name="Fitzpatrick D.A."/>
            <person name="Frisvad J.C."/>
            <person name="Nielsen K.L."/>
        </authorList>
    </citation>
    <scope>NUCLEOTIDE SEQUENCE</scope>
    <source>
        <strain evidence="3">IBT 20477</strain>
    </source>
</reference>
<proteinExistence type="predicted"/>
<protein>
    <recommendedName>
        <fullName evidence="2">N-acetyltransferase domain-containing protein</fullName>
    </recommendedName>
</protein>
<dbReference type="CDD" id="cd04301">
    <property type="entry name" value="NAT_SF"/>
    <property type="match status" value="1"/>
</dbReference>
<reference evidence="3" key="1">
    <citation type="submission" date="2022-11" db="EMBL/GenBank/DDBJ databases">
        <authorList>
            <person name="Petersen C."/>
        </authorList>
    </citation>
    <scope>NUCLEOTIDE SEQUENCE</scope>
    <source>
        <strain evidence="3">IBT 20477</strain>
    </source>
</reference>
<dbReference type="Proteomes" id="UP001150942">
    <property type="component" value="Unassembled WGS sequence"/>
</dbReference>
<dbReference type="InterPro" id="IPR029226">
    <property type="entry name" value="Ecp2-like"/>
</dbReference>
<dbReference type="OrthoDB" id="61113at2759"/>
<name>A0A9W9IZ88_9EURO</name>
<keyword evidence="4" id="KW-1185">Reference proteome</keyword>
<dbReference type="AlphaFoldDB" id="A0A9W9IZ88"/>
<dbReference type="PANTHER" id="PTHR42791:SF17">
    <property type="entry name" value="ACETYLTRANSFERASE, GNAT FAMILY FAMILY (AFU_ORTHOLOGUE AFUA_8G05690)"/>
    <property type="match status" value="1"/>
</dbReference>
<dbReference type="Pfam" id="PF14856">
    <property type="entry name" value="Hce2"/>
    <property type="match status" value="1"/>
</dbReference>